<feature type="transmembrane region" description="Helical" evidence="1">
    <location>
        <begin position="42"/>
        <end position="63"/>
    </location>
</feature>
<dbReference type="SUPFAM" id="SSF81321">
    <property type="entry name" value="Family A G protein-coupled receptor-like"/>
    <property type="match status" value="1"/>
</dbReference>
<feature type="transmembrane region" description="Helical" evidence="1">
    <location>
        <begin position="83"/>
        <end position="102"/>
    </location>
</feature>
<keyword evidence="1" id="KW-0812">Transmembrane</keyword>
<dbReference type="OMA" id="DHRESTV"/>
<evidence type="ECO:0000313" key="2">
    <source>
        <dbReference type="Proteomes" id="UP000887565"/>
    </source>
</evidence>
<sequence>MGFIKTLQFSPMIYRRLLSILSVQAMENNTQCTTTTEQYVVGTIYILISCFYSIPYLFCLIIIKMDKRLSKEQYYKIVYHMGVADLTQLVFNGISGGIFTYWCIDHRESTVYFWINKAIGGLMNFCWVIYCSFAHLLAFNRFCHVLYKHYVGVIFSPKNTSIMMGGVWLYGLVWQAAYLVPGINLFYHIDDYNWSYDSMDLSQRAWMAELISDTFHTGGMIVWYTIVLGKLYFHAGNLQSDGFNRQDKKERLVLIQAILLCLMVILTLIGFFIVPRFWDNRWMNVLSNVIWLSCAGNNAIIYILFNSTVKQKMKKLLKNPCTTGIVLVTPLVNTNTKNLKL</sequence>
<protein>
    <submittedName>
        <fullName evidence="3">Uncharacterized protein</fullName>
    </submittedName>
</protein>
<dbReference type="WBParaSite" id="nRc.2.0.1.t38207-RA">
    <property type="protein sequence ID" value="nRc.2.0.1.t38207-RA"/>
    <property type="gene ID" value="nRc.2.0.1.g38207"/>
</dbReference>
<keyword evidence="1" id="KW-0472">Membrane</keyword>
<dbReference type="Proteomes" id="UP000887565">
    <property type="component" value="Unplaced"/>
</dbReference>
<feature type="transmembrane region" description="Helical" evidence="1">
    <location>
        <begin position="285"/>
        <end position="305"/>
    </location>
</feature>
<reference evidence="3" key="1">
    <citation type="submission" date="2022-11" db="UniProtKB">
        <authorList>
            <consortium name="WormBaseParasite"/>
        </authorList>
    </citation>
    <scope>IDENTIFICATION</scope>
</reference>
<feature type="transmembrane region" description="Helical" evidence="1">
    <location>
        <begin position="253"/>
        <end position="273"/>
    </location>
</feature>
<dbReference type="CDD" id="cd00637">
    <property type="entry name" value="7tm_classA_rhodopsin-like"/>
    <property type="match status" value="1"/>
</dbReference>
<dbReference type="PANTHER" id="PTHR23021">
    <property type="entry name" value="SERPENTINE RECEPTOR, CLASS T"/>
    <property type="match status" value="1"/>
</dbReference>
<feature type="transmembrane region" description="Helical" evidence="1">
    <location>
        <begin position="215"/>
        <end position="233"/>
    </location>
</feature>
<name>A0A915KHJ3_ROMCU</name>
<feature type="transmembrane region" description="Helical" evidence="1">
    <location>
        <begin position="167"/>
        <end position="189"/>
    </location>
</feature>
<evidence type="ECO:0000256" key="1">
    <source>
        <dbReference type="SAM" id="Phobius"/>
    </source>
</evidence>
<dbReference type="AlphaFoldDB" id="A0A915KHJ3"/>
<keyword evidence="2" id="KW-1185">Reference proteome</keyword>
<dbReference type="Gene3D" id="1.20.1070.10">
    <property type="entry name" value="Rhodopsin 7-helix transmembrane proteins"/>
    <property type="match status" value="1"/>
</dbReference>
<feature type="transmembrane region" description="Helical" evidence="1">
    <location>
        <begin position="122"/>
        <end position="147"/>
    </location>
</feature>
<dbReference type="InterPro" id="IPR019425">
    <property type="entry name" value="7TM_GPCR_serpentine_rcpt_Srt"/>
</dbReference>
<keyword evidence="1" id="KW-1133">Transmembrane helix</keyword>
<evidence type="ECO:0000313" key="3">
    <source>
        <dbReference type="WBParaSite" id="nRc.2.0.1.t38207-RA"/>
    </source>
</evidence>
<accession>A0A915KHJ3</accession>
<organism evidence="2 3">
    <name type="scientific">Romanomermis culicivorax</name>
    <name type="common">Nematode worm</name>
    <dbReference type="NCBI Taxonomy" id="13658"/>
    <lineage>
        <taxon>Eukaryota</taxon>
        <taxon>Metazoa</taxon>
        <taxon>Ecdysozoa</taxon>
        <taxon>Nematoda</taxon>
        <taxon>Enoplea</taxon>
        <taxon>Dorylaimia</taxon>
        <taxon>Mermithida</taxon>
        <taxon>Mermithoidea</taxon>
        <taxon>Mermithidae</taxon>
        <taxon>Romanomermis</taxon>
    </lineage>
</organism>
<proteinExistence type="predicted"/>
<dbReference type="Pfam" id="PF10321">
    <property type="entry name" value="7TM_GPCR_Srt"/>
    <property type="match status" value="1"/>
</dbReference>